<protein>
    <submittedName>
        <fullName evidence="2">Acyl carrier protein</fullName>
    </submittedName>
</protein>
<sequence length="80" mass="8545">MSFDLVRTELTQILTDKSAPVVEITPDTVLLNGPLDIDSLDLATLVVTLEEATGLQPFREGFVLFHTAGELGALFTKAAG</sequence>
<dbReference type="Pfam" id="PF00550">
    <property type="entry name" value="PP-binding"/>
    <property type="match status" value="1"/>
</dbReference>
<feature type="domain" description="Carrier" evidence="1">
    <location>
        <begin position="19"/>
        <end position="71"/>
    </location>
</feature>
<accession>A0ABT5HRR2</accession>
<dbReference type="InterPro" id="IPR009081">
    <property type="entry name" value="PP-bd_ACP"/>
</dbReference>
<evidence type="ECO:0000259" key="1">
    <source>
        <dbReference type="Pfam" id="PF00550"/>
    </source>
</evidence>
<reference evidence="2 3" key="1">
    <citation type="submission" date="2023-01" db="EMBL/GenBank/DDBJ databases">
        <title>Novel species of the genus Asticcacaulis isolated from rivers.</title>
        <authorList>
            <person name="Lu H."/>
        </authorList>
    </citation>
    <scope>NUCLEOTIDE SEQUENCE [LARGE SCALE GENOMIC DNA]</scope>
    <source>
        <strain evidence="2 3">BYS171W</strain>
    </source>
</reference>
<gene>
    <name evidence="2" type="ORF">PQU92_05655</name>
</gene>
<dbReference type="EMBL" id="JAQQKX010000003">
    <property type="protein sequence ID" value="MDC7682752.1"/>
    <property type="molecule type" value="Genomic_DNA"/>
</dbReference>
<comment type="caution">
    <text evidence="2">The sequence shown here is derived from an EMBL/GenBank/DDBJ whole genome shotgun (WGS) entry which is preliminary data.</text>
</comment>
<dbReference type="Gene3D" id="1.10.1200.10">
    <property type="entry name" value="ACP-like"/>
    <property type="match status" value="1"/>
</dbReference>
<dbReference type="InterPro" id="IPR036736">
    <property type="entry name" value="ACP-like_sf"/>
</dbReference>
<keyword evidence="3" id="KW-1185">Reference proteome</keyword>
<name>A0ABT5HRR2_9CAUL</name>
<dbReference type="Proteomes" id="UP001214854">
    <property type="component" value="Unassembled WGS sequence"/>
</dbReference>
<organism evidence="2 3">
    <name type="scientific">Asticcacaulis aquaticus</name>
    <dbReference type="NCBI Taxonomy" id="2984212"/>
    <lineage>
        <taxon>Bacteria</taxon>
        <taxon>Pseudomonadati</taxon>
        <taxon>Pseudomonadota</taxon>
        <taxon>Alphaproteobacteria</taxon>
        <taxon>Caulobacterales</taxon>
        <taxon>Caulobacteraceae</taxon>
        <taxon>Asticcacaulis</taxon>
    </lineage>
</organism>
<proteinExistence type="predicted"/>
<evidence type="ECO:0000313" key="2">
    <source>
        <dbReference type="EMBL" id="MDC7682752.1"/>
    </source>
</evidence>
<dbReference type="SUPFAM" id="SSF47336">
    <property type="entry name" value="ACP-like"/>
    <property type="match status" value="1"/>
</dbReference>
<evidence type="ECO:0000313" key="3">
    <source>
        <dbReference type="Proteomes" id="UP001214854"/>
    </source>
</evidence>
<dbReference type="RefSeq" id="WP_272747234.1">
    <property type="nucleotide sequence ID" value="NZ_JAQQKX010000003.1"/>
</dbReference>